<evidence type="ECO:0000256" key="6">
    <source>
        <dbReference type="SAM" id="MobiDB-lite"/>
    </source>
</evidence>
<reference evidence="9" key="1">
    <citation type="journal article" date="2023" name="Nat. Commun.">
        <title>Diploid and tetraploid genomes of Acorus and the evolution of monocots.</title>
        <authorList>
            <person name="Ma L."/>
            <person name="Liu K.W."/>
            <person name="Li Z."/>
            <person name="Hsiao Y.Y."/>
            <person name="Qi Y."/>
            <person name="Fu T."/>
            <person name="Tang G.D."/>
            <person name="Zhang D."/>
            <person name="Sun W.H."/>
            <person name="Liu D.K."/>
            <person name="Li Y."/>
            <person name="Chen G.Z."/>
            <person name="Liu X.D."/>
            <person name="Liao X.Y."/>
            <person name="Jiang Y.T."/>
            <person name="Yu X."/>
            <person name="Hao Y."/>
            <person name="Huang J."/>
            <person name="Zhao X.W."/>
            <person name="Ke S."/>
            <person name="Chen Y.Y."/>
            <person name="Wu W.L."/>
            <person name="Hsu J.L."/>
            <person name="Lin Y.F."/>
            <person name="Huang M.D."/>
            <person name="Li C.Y."/>
            <person name="Huang L."/>
            <person name="Wang Z.W."/>
            <person name="Zhao X."/>
            <person name="Zhong W.Y."/>
            <person name="Peng D.H."/>
            <person name="Ahmad S."/>
            <person name="Lan S."/>
            <person name="Zhang J.S."/>
            <person name="Tsai W.C."/>
            <person name="Van de Peer Y."/>
            <person name="Liu Z.J."/>
        </authorList>
    </citation>
    <scope>NUCLEOTIDE SEQUENCE</scope>
    <source>
        <strain evidence="9">SCP</strain>
    </source>
</reference>
<dbReference type="CDD" id="cd02176">
    <property type="entry name" value="GH16_XET"/>
    <property type="match status" value="1"/>
</dbReference>
<dbReference type="GO" id="GO:0004553">
    <property type="term" value="F:hydrolase activity, hydrolyzing O-glycosyl compounds"/>
    <property type="evidence" value="ECO:0007669"/>
    <property type="project" value="InterPro"/>
</dbReference>
<reference evidence="9" key="2">
    <citation type="submission" date="2023-06" db="EMBL/GenBank/DDBJ databases">
        <authorList>
            <person name="Ma L."/>
            <person name="Liu K.-W."/>
            <person name="Li Z."/>
            <person name="Hsiao Y.-Y."/>
            <person name="Qi Y."/>
            <person name="Fu T."/>
            <person name="Tang G."/>
            <person name="Zhang D."/>
            <person name="Sun W.-H."/>
            <person name="Liu D.-K."/>
            <person name="Li Y."/>
            <person name="Chen G.-Z."/>
            <person name="Liu X.-D."/>
            <person name="Liao X.-Y."/>
            <person name="Jiang Y.-T."/>
            <person name="Yu X."/>
            <person name="Hao Y."/>
            <person name="Huang J."/>
            <person name="Zhao X.-W."/>
            <person name="Ke S."/>
            <person name="Chen Y.-Y."/>
            <person name="Wu W.-L."/>
            <person name="Hsu J.-L."/>
            <person name="Lin Y.-F."/>
            <person name="Huang M.-D."/>
            <person name="Li C.-Y."/>
            <person name="Huang L."/>
            <person name="Wang Z.-W."/>
            <person name="Zhao X."/>
            <person name="Zhong W.-Y."/>
            <person name="Peng D.-H."/>
            <person name="Ahmad S."/>
            <person name="Lan S."/>
            <person name="Zhang J.-S."/>
            <person name="Tsai W.-C."/>
            <person name="Van De Peer Y."/>
            <person name="Liu Z.-J."/>
        </authorList>
    </citation>
    <scope>NUCLEOTIDE SEQUENCE</scope>
    <source>
        <strain evidence="9">SCP</strain>
        <tissue evidence="9">Leaves</tissue>
    </source>
</reference>
<feature type="region of interest" description="Disordered" evidence="6">
    <location>
        <begin position="23"/>
        <end position="45"/>
    </location>
</feature>
<dbReference type="InterPro" id="IPR013320">
    <property type="entry name" value="ConA-like_dom_sf"/>
</dbReference>
<dbReference type="AlphaFoldDB" id="A0AAV9BMT1"/>
<keyword evidence="5" id="KW-0961">Cell wall biogenesis/degradation</keyword>
<comment type="caution">
    <text evidence="9">The sequence shown here is derived from an EMBL/GenBank/DDBJ whole genome shotgun (WGS) entry which is preliminary data.</text>
</comment>
<evidence type="ECO:0000256" key="7">
    <source>
        <dbReference type="SAM" id="Phobius"/>
    </source>
</evidence>
<organism evidence="9 10">
    <name type="scientific">Acorus gramineus</name>
    <name type="common">Dwarf sweet flag</name>
    <dbReference type="NCBI Taxonomy" id="55184"/>
    <lineage>
        <taxon>Eukaryota</taxon>
        <taxon>Viridiplantae</taxon>
        <taxon>Streptophyta</taxon>
        <taxon>Embryophyta</taxon>
        <taxon>Tracheophyta</taxon>
        <taxon>Spermatophyta</taxon>
        <taxon>Magnoliopsida</taxon>
        <taxon>Liliopsida</taxon>
        <taxon>Acoraceae</taxon>
        <taxon>Acorus</taxon>
    </lineage>
</organism>
<comment type="function">
    <text evidence="5">Catalyzes xyloglucan endohydrolysis (XEH) and/or endotransglycosylation (XET). Cleaves and religates xyloglucan polymers, an essential constituent of the primary cell wall, and thereby participates in cell wall construction of growing tissues.</text>
</comment>
<keyword evidence="10" id="KW-1185">Reference proteome</keyword>
<comment type="PTM">
    <text evidence="5">Contains at least one intrachain disulfide bond essential for its enzymatic activity.</text>
</comment>
<dbReference type="PANTHER" id="PTHR31062">
    <property type="entry name" value="XYLOGLUCAN ENDOTRANSGLUCOSYLASE/HYDROLASE PROTEIN 8-RELATED"/>
    <property type="match status" value="1"/>
</dbReference>
<dbReference type="PROSITE" id="PS51762">
    <property type="entry name" value="GH16_2"/>
    <property type="match status" value="1"/>
</dbReference>
<dbReference type="GO" id="GO:0042546">
    <property type="term" value="P:cell wall biogenesis"/>
    <property type="evidence" value="ECO:0007669"/>
    <property type="project" value="InterPro"/>
</dbReference>
<dbReference type="GO" id="GO:0048046">
    <property type="term" value="C:apoplast"/>
    <property type="evidence" value="ECO:0007669"/>
    <property type="project" value="UniProtKB-SubCell"/>
</dbReference>
<name>A0AAV9BMT1_ACOGR</name>
<feature type="compositionally biased region" description="Basic residues" evidence="6">
    <location>
        <begin position="363"/>
        <end position="375"/>
    </location>
</feature>
<dbReference type="GO" id="GO:0071555">
    <property type="term" value="P:cell wall organization"/>
    <property type="evidence" value="ECO:0007669"/>
    <property type="project" value="UniProtKB-KW"/>
</dbReference>
<dbReference type="EC" id="2.4.1.207" evidence="5"/>
<dbReference type="InterPro" id="IPR010713">
    <property type="entry name" value="XET_C"/>
</dbReference>
<keyword evidence="3" id="KW-1015">Disulfide bond</keyword>
<sequence length="384" mass="44109">MIRLVIQFVNFSNQWTPHKRLNIPHHPPLPLSNRDYKTRNHSERDRERDEMGCCLFFLLSILYSVFITSPAIPITNVETLTFDEGYTQLFGDTNLMVLKDGQSVHLSLDERTGSGFVSQDLYLHGFFSASIKLPSDYTAGVVVAFYMSNGDMFEKTHDELDFEFLGNIRGKEWRIQTNVYGNGSTAIGREERYGLWFDPTEDFHRYSILWTDQHIIFYVDETPIREMVRNKAMGGDYPSKPMSLYATIWDGSTWATAGGRYKINYKYAPYVAEFSNLVLHGCAVDPIERSPMCGDRESYAALSSPMTPDRRAAMGEFRRGYMTYSYCYDRARYPVPPAECLVDHREADRLRGAGSERFGAVRGQRHGKQRHHRRAPVGTGDVEM</sequence>
<dbReference type="InterPro" id="IPR044791">
    <property type="entry name" value="Beta-glucanase/XTH"/>
</dbReference>
<dbReference type="SUPFAM" id="SSF49899">
    <property type="entry name" value="Concanavalin A-like lectins/glucanases"/>
    <property type="match status" value="1"/>
</dbReference>
<keyword evidence="5" id="KW-0052">Apoplast</keyword>
<dbReference type="GO" id="GO:0016762">
    <property type="term" value="F:xyloglucan:xyloglucosyl transferase activity"/>
    <property type="evidence" value="ECO:0007669"/>
    <property type="project" value="UniProtKB-EC"/>
</dbReference>
<dbReference type="EMBL" id="JAUJYN010000002">
    <property type="protein sequence ID" value="KAK1277995.1"/>
    <property type="molecule type" value="Genomic_DNA"/>
</dbReference>
<keyword evidence="7" id="KW-0472">Membrane</keyword>
<dbReference type="Gene3D" id="2.60.120.200">
    <property type="match status" value="1"/>
</dbReference>
<gene>
    <name evidence="9" type="ORF">QJS04_geneDACA017197</name>
</gene>
<evidence type="ECO:0000256" key="1">
    <source>
        <dbReference type="ARBA" id="ARBA00022679"/>
    </source>
</evidence>
<evidence type="ECO:0000256" key="2">
    <source>
        <dbReference type="ARBA" id="ARBA00022801"/>
    </source>
</evidence>
<dbReference type="Pfam" id="PF00722">
    <property type="entry name" value="Glyco_hydro_16"/>
    <property type="match status" value="1"/>
</dbReference>
<comment type="subcellular location">
    <subcellularLocation>
        <location evidence="5">Secreted</location>
        <location evidence="5">Cell wall</location>
    </subcellularLocation>
    <subcellularLocation>
        <location evidence="5">Secreted</location>
        <location evidence="5">Extracellular space</location>
        <location evidence="5">Apoplast</location>
    </subcellularLocation>
</comment>
<feature type="compositionally biased region" description="Basic and acidic residues" evidence="6">
    <location>
        <begin position="34"/>
        <end position="45"/>
    </location>
</feature>
<dbReference type="GO" id="GO:0010411">
    <property type="term" value="P:xyloglucan metabolic process"/>
    <property type="evidence" value="ECO:0007669"/>
    <property type="project" value="InterPro"/>
</dbReference>
<feature type="transmembrane region" description="Helical" evidence="7">
    <location>
        <begin position="53"/>
        <end position="72"/>
    </location>
</feature>
<proteinExistence type="inferred from homology"/>
<comment type="similarity">
    <text evidence="5">Belongs to the glycosyl hydrolase 16 family.</text>
</comment>
<dbReference type="InterPro" id="IPR016455">
    <property type="entry name" value="XTH"/>
</dbReference>
<accession>A0AAV9BMT1</accession>
<keyword evidence="7" id="KW-0812">Transmembrane</keyword>
<dbReference type="InterPro" id="IPR000757">
    <property type="entry name" value="Beta-glucanase-like"/>
</dbReference>
<dbReference type="Pfam" id="PF06955">
    <property type="entry name" value="XET_C"/>
    <property type="match status" value="1"/>
</dbReference>
<keyword evidence="7" id="KW-1133">Transmembrane helix</keyword>
<keyword evidence="1 5" id="KW-0808">Transferase</keyword>
<evidence type="ECO:0000256" key="4">
    <source>
        <dbReference type="ARBA" id="ARBA00023295"/>
    </source>
</evidence>
<dbReference type="Proteomes" id="UP001179952">
    <property type="component" value="Unassembled WGS sequence"/>
</dbReference>
<feature type="region of interest" description="Disordered" evidence="6">
    <location>
        <begin position="361"/>
        <end position="384"/>
    </location>
</feature>
<keyword evidence="2 5" id="KW-0378">Hydrolase</keyword>
<protein>
    <recommendedName>
        <fullName evidence="5">Xyloglucan endotransglucosylase/hydrolase</fullName>
        <ecNumber evidence="5">2.4.1.207</ecNumber>
    </recommendedName>
</protein>
<dbReference type="FunFam" id="2.60.120.200:FF:000025">
    <property type="entry name" value="Xyloglucan endotransglucosylase/hydrolase"/>
    <property type="match status" value="1"/>
</dbReference>
<evidence type="ECO:0000313" key="9">
    <source>
        <dbReference type="EMBL" id="KAK1277995.1"/>
    </source>
</evidence>
<keyword evidence="5" id="KW-0964">Secreted</keyword>
<keyword evidence="4 5" id="KW-0326">Glycosidase</keyword>
<evidence type="ECO:0000256" key="3">
    <source>
        <dbReference type="ARBA" id="ARBA00023157"/>
    </source>
</evidence>
<keyword evidence="5" id="KW-0134">Cell wall</keyword>
<evidence type="ECO:0000259" key="8">
    <source>
        <dbReference type="PROSITE" id="PS51762"/>
    </source>
</evidence>
<evidence type="ECO:0000313" key="10">
    <source>
        <dbReference type="Proteomes" id="UP001179952"/>
    </source>
</evidence>
<feature type="domain" description="GH16" evidence="8">
    <location>
        <begin position="67"/>
        <end position="274"/>
    </location>
</feature>
<evidence type="ECO:0000256" key="5">
    <source>
        <dbReference type="RuleBase" id="RU361120"/>
    </source>
</evidence>